<protein>
    <recommendedName>
        <fullName evidence="4 9">Trigger factor</fullName>
        <shortName evidence="9">TF</shortName>
        <ecNumber evidence="3 9">5.2.1.8</ecNumber>
    </recommendedName>
    <alternativeName>
        <fullName evidence="8 9">PPIase</fullName>
    </alternativeName>
</protein>
<dbReference type="STRING" id="1802424.A2480_04335"/>
<feature type="domain" description="PPIase FKBP-type" evidence="10">
    <location>
        <begin position="158"/>
        <end position="237"/>
    </location>
</feature>
<dbReference type="SUPFAM" id="SSF102735">
    <property type="entry name" value="Trigger factor ribosome-binding domain"/>
    <property type="match status" value="1"/>
</dbReference>
<keyword evidence="5 9" id="KW-0697">Rotamase</keyword>
<dbReference type="SUPFAM" id="SSF109998">
    <property type="entry name" value="Triger factor/SurA peptide-binding domain-like"/>
    <property type="match status" value="1"/>
</dbReference>
<dbReference type="InterPro" id="IPR046357">
    <property type="entry name" value="PPIase_dom_sf"/>
</dbReference>
<dbReference type="Gene3D" id="1.10.3120.10">
    <property type="entry name" value="Trigger factor, C-terminal domain"/>
    <property type="match status" value="1"/>
</dbReference>
<dbReference type="PANTHER" id="PTHR30560:SF3">
    <property type="entry name" value="TRIGGER FACTOR-LIKE PROTEIN TIG, CHLOROPLASTIC"/>
    <property type="match status" value="1"/>
</dbReference>
<keyword evidence="9" id="KW-0963">Cytoplasm</keyword>
<dbReference type="GO" id="GO:0051083">
    <property type="term" value="P:'de novo' cotranslational protein folding"/>
    <property type="evidence" value="ECO:0007669"/>
    <property type="project" value="TreeGrafter"/>
</dbReference>
<dbReference type="InterPro" id="IPR001179">
    <property type="entry name" value="PPIase_FKBP_dom"/>
</dbReference>
<dbReference type="EMBL" id="MGFG01000014">
    <property type="protein sequence ID" value="OGM01183.1"/>
    <property type="molecule type" value="Genomic_DNA"/>
</dbReference>
<evidence type="ECO:0000256" key="3">
    <source>
        <dbReference type="ARBA" id="ARBA00013194"/>
    </source>
</evidence>
<dbReference type="HAMAP" id="MF_00303">
    <property type="entry name" value="Trigger_factor_Tig"/>
    <property type="match status" value="1"/>
</dbReference>
<proteinExistence type="inferred from homology"/>
<keyword evidence="9" id="KW-0132">Cell division</keyword>
<comment type="caution">
    <text evidence="13">The sequence shown here is derived from an EMBL/GenBank/DDBJ whole genome shotgun (WGS) entry which is preliminary data.</text>
</comment>
<keyword evidence="9" id="KW-0131">Cell cycle</keyword>
<reference evidence="13 14" key="1">
    <citation type="journal article" date="2016" name="Nat. Commun.">
        <title>Thousands of microbial genomes shed light on interconnected biogeochemical processes in an aquifer system.</title>
        <authorList>
            <person name="Anantharaman K."/>
            <person name="Brown C.T."/>
            <person name="Hug L.A."/>
            <person name="Sharon I."/>
            <person name="Castelle C.J."/>
            <person name="Probst A.J."/>
            <person name="Thomas B.C."/>
            <person name="Singh A."/>
            <person name="Wilkins M.J."/>
            <person name="Karaoz U."/>
            <person name="Brodie E.L."/>
            <person name="Williams K.H."/>
            <person name="Hubbard S.S."/>
            <person name="Banfield J.F."/>
        </authorList>
    </citation>
    <scope>NUCLEOTIDE SEQUENCE [LARGE SCALE GENOMIC DNA]</scope>
</reference>
<feature type="domain" description="Trigger factor ribosome-binding bacterial" evidence="11">
    <location>
        <begin position="1"/>
        <end position="146"/>
    </location>
</feature>
<feature type="domain" description="Trigger factor C-terminal" evidence="12">
    <location>
        <begin position="263"/>
        <end position="423"/>
    </location>
</feature>
<comment type="function">
    <text evidence="9">Involved in protein export. Acts as a chaperone by maintaining the newly synthesized protein in an open conformation. Functions as a peptidyl-prolyl cis-trans isomerase.</text>
</comment>
<dbReference type="Proteomes" id="UP000176988">
    <property type="component" value="Unassembled WGS sequence"/>
</dbReference>
<sequence>MNCIIKKLPQSQIELTITIEVSEAQTALQNAAIKISKERPIDGFRPGKASYEAIKSHFGEAAIYETALPELVRHNYVQAVKDNDLSTYGDPEINVTKLAPGNPIEFTATVALIPEVIQLAEANKIKIKTSEPIVEDKEIAGTLKELQRMQTKEVRASREAQANDKVIVDMDMSRDNVPLDGGQAHGHGIYLDEDYYVPGLREKIIGMKEGETNEFSLKFPKDHYQKTLAGKDVQFKLTVKEIYELQHPEIDDEFAKTLGQESLIKMKELLHSNIMKDKTLKESQKIEAEILEKLVEKSRFGEIPESMINQEVNRMFHELKHSVAERGLEFEDYLKSIKKTADELRLEMAQQAVQRVKTALLVREYGLREKIEVSDAEVLAEVEKMINDSSDDAKAQETIRSEEYQDYIKTALRNRKVIELLKERVNLVKN</sequence>
<keyword evidence="7 9" id="KW-0413">Isomerase</keyword>
<keyword evidence="6 9" id="KW-0143">Chaperone</keyword>
<dbReference type="GO" id="GO:0003755">
    <property type="term" value="F:peptidyl-prolyl cis-trans isomerase activity"/>
    <property type="evidence" value="ECO:0007669"/>
    <property type="project" value="UniProtKB-UniRule"/>
</dbReference>
<organism evidence="13 14">
    <name type="scientific">Candidatus Uhrbacteria bacterium RIFOXYC2_FULL_47_19</name>
    <dbReference type="NCBI Taxonomy" id="1802424"/>
    <lineage>
        <taxon>Bacteria</taxon>
        <taxon>Candidatus Uhriibacteriota</taxon>
    </lineage>
</organism>
<dbReference type="Gene3D" id="3.10.50.40">
    <property type="match status" value="1"/>
</dbReference>
<dbReference type="InterPro" id="IPR037041">
    <property type="entry name" value="Trigger_fac_C_sf"/>
</dbReference>
<evidence type="ECO:0000256" key="5">
    <source>
        <dbReference type="ARBA" id="ARBA00023110"/>
    </source>
</evidence>
<comment type="subcellular location">
    <subcellularLocation>
        <location evidence="9">Cytoplasm</location>
    </subcellularLocation>
    <text evidence="9">About half TF is bound to the ribosome near the polypeptide exit tunnel while the other half is free in the cytoplasm.</text>
</comment>
<dbReference type="PIRSF" id="PIRSF003095">
    <property type="entry name" value="Trigger_factor"/>
    <property type="match status" value="1"/>
</dbReference>
<dbReference type="InterPro" id="IPR008880">
    <property type="entry name" value="Trigger_fac_C"/>
</dbReference>
<evidence type="ECO:0000256" key="6">
    <source>
        <dbReference type="ARBA" id="ARBA00023186"/>
    </source>
</evidence>
<dbReference type="PANTHER" id="PTHR30560">
    <property type="entry name" value="TRIGGER FACTOR CHAPERONE AND PEPTIDYL-PROLYL CIS/TRANS ISOMERASE"/>
    <property type="match status" value="1"/>
</dbReference>
<gene>
    <name evidence="9" type="primary">tig</name>
    <name evidence="13" type="ORF">A2480_04335</name>
</gene>
<evidence type="ECO:0000256" key="2">
    <source>
        <dbReference type="ARBA" id="ARBA00005464"/>
    </source>
</evidence>
<dbReference type="GO" id="GO:0043022">
    <property type="term" value="F:ribosome binding"/>
    <property type="evidence" value="ECO:0007669"/>
    <property type="project" value="TreeGrafter"/>
</dbReference>
<dbReference type="Pfam" id="PF00254">
    <property type="entry name" value="FKBP_C"/>
    <property type="match status" value="1"/>
</dbReference>
<dbReference type="AlphaFoldDB" id="A0A1F7WEG4"/>
<comment type="domain">
    <text evidence="9">Consists of 3 domains; the N-terminus binds the ribosome, the middle domain has PPIase activity, while the C-terminus has intrinsic chaperone activity on its own.</text>
</comment>
<dbReference type="SUPFAM" id="SSF54534">
    <property type="entry name" value="FKBP-like"/>
    <property type="match status" value="1"/>
</dbReference>
<evidence type="ECO:0000259" key="11">
    <source>
        <dbReference type="Pfam" id="PF05697"/>
    </source>
</evidence>
<dbReference type="InterPro" id="IPR036611">
    <property type="entry name" value="Trigger_fac_ribosome-bd_sf"/>
</dbReference>
<dbReference type="NCBIfam" id="TIGR00115">
    <property type="entry name" value="tig"/>
    <property type="match status" value="1"/>
</dbReference>
<evidence type="ECO:0000256" key="7">
    <source>
        <dbReference type="ARBA" id="ARBA00023235"/>
    </source>
</evidence>
<evidence type="ECO:0000256" key="8">
    <source>
        <dbReference type="ARBA" id="ARBA00029986"/>
    </source>
</evidence>
<evidence type="ECO:0000259" key="10">
    <source>
        <dbReference type="Pfam" id="PF00254"/>
    </source>
</evidence>
<evidence type="ECO:0000313" key="13">
    <source>
        <dbReference type="EMBL" id="OGM01183.1"/>
    </source>
</evidence>
<dbReference type="InterPro" id="IPR005215">
    <property type="entry name" value="Trig_fac"/>
</dbReference>
<dbReference type="InterPro" id="IPR008881">
    <property type="entry name" value="Trigger_fac_ribosome-bd_bac"/>
</dbReference>
<dbReference type="Pfam" id="PF05697">
    <property type="entry name" value="Trigger_N"/>
    <property type="match status" value="1"/>
</dbReference>
<evidence type="ECO:0000313" key="14">
    <source>
        <dbReference type="Proteomes" id="UP000176988"/>
    </source>
</evidence>
<dbReference type="Pfam" id="PF05698">
    <property type="entry name" value="Trigger_C"/>
    <property type="match status" value="1"/>
</dbReference>
<dbReference type="GO" id="GO:0043335">
    <property type="term" value="P:protein unfolding"/>
    <property type="evidence" value="ECO:0007669"/>
    <property type="project" value="TreeGrafter"/>
</dbReference>
<dbReference type="InterPro" id="IPR027304">
    <property type="entry name" value="Trigger_fact/SurA_dom_sf"/>
</dbReference>
<dbReference type="GO" id="GO:0005737">
    <property type="term" value="C:cytoplasm"/>
    <property type="evidence" value="ECO:0007669"/>
    <property type="project" value="UniProtKB-SubCell"/>
</dbReference>
<dbReference type="GO" id="GO:0051301">
    <property type="term" value="P:cell division"/>
    <property type="evidence" value="ECO:0007669"/>
    <property type="project" value="UniProtKB-KW"/>
</dbReference>
<comment type="similarity">
    <text evidence="2 9">Belongs to the FKBP-type PPIase family. Tig subfamily.</text>
</comment>
<comment type="catalytic activity">
    <reaction evidence="1 9">
        <text>[protein]-peptidylproline (omega=180) = [protein]-peptidylproline (omega=0)</text>
        <dbReference type="Rhea" id="RHEA:16237"/>
        <dbReference type="Rhea" id="RHEA-COMP:10747"/>
        <dbReference type="Rhea" id="RHEA-COMP:10748"/>
        <dbReference type="ChEBI" id="CHEBI:83833"/>
        <dbReference type="ChEBI" id="CHEBI:83834"/>
        <dbReference type="EC" id="5.2.1.8"/>
    </reaction>
</comment>
<dbReference type="Gene3D" id="3.30.70.1050">
    <property type="entry name" value="Trigger factor ribosome-binding domain"/>
    <property type="match status" value="1"/>
</dbReference>
<dbReference type="EC" id="5.2.1.8" evidence="3 9"/>
<dbReference type="GO" id="GO:0044183">
    <property type="term" value="F:protein folding chaperone"/>
    <property type="evidence" value="ECO:0007669"/>
    <property type="project" value="TreeGrafter"/>
</dbReference>
<evidence type="ECO:0000259" key="12">
    <source>
        <dbReference type="Pfam" id="PF05698"/>
    </source>
</evidence>
<accession>A0A1F7WEG4</accession>
<evidence type="ECO:0000256" key="4">
    <source>
        <dbReference type="ARBA" id="ARBA00016902"/>
    </source>
</evidence>
<dbReference type="GO" id="GO:0015031">
    <property type="term" value="P:protein transport"/>
    <property type="evidence" value="ECO:0007669"/>
    <property type="project" value="UniProtKB-UniRule"/>
</dbReference>
<evidence type="ECO:0000256" key="1">
    <source>
        <dbReference type="ARBA" id="ARBA00000971"/>
    </source>
</evidence>
<name>A0A1F7WEG4_9BACT</name>
<evidence type="ECO:0000256" key="9">
    <source>
        <dbReference type="HAMAP-Rule" id="MF_00303"/>
    </source>
</evidence>